<dbReference type="AlphaFoldDB" id="A0A117UZC8"/>
<proteinExistence type="predicted"/>
<dbReference type="EMBL" id="LLZS01000001">
    <property type="protein sequence ID" value="KUR73649.1"/>
    <property type="molecule type" value="Genomic_DNA"/>
</dbReference>
<gene>
    <name evidence="1" type="ORF">AQZ52_01375</name>
</gene>
<reference evidence="1 2" key="1">
    <citation type="submission" date="2015-10" db="EMBL/GenBank/DDBJ databases">
        <title>Draft genome sequence of Novosphingobium fuchskuhlense DSM 25065 isolated from a surface water sample of the southwest basin of Lake Grosse Fuchskuhle.</title>
        <authorList>
            <person name="Ruckert C."/>
            <person name="Winkler A."/>
            <person name="Glaeser J."/>
            <person name="Grossart H.-P."/>
            <person name="Kalinowski J."/>
            <person name="Glaeser S."/>
        </authorList>
    </citation>
    <scope>NUCLEOTIDE SEQUENCE [LARGE SCALE GENOMIC DNA]</scope>
    <source>
        <strain evidence="1 2">FNE08-7</strain>
    </source>
</reference>
<comment type="caution">
    <text evidence="1">The sequence shown here is derived from an EMBL/GenBank/DDBJ whole genome shotgun (WGS) entry which is preliminary data.</text>
</comment>
<dbReference type="Pfam" id="PF10983">
    <property type="entry name" value="DUF2793"/>
    <property type="match status" value="1"/>
</dbReference>
<dbReference type="OrthoDB" id="564699at2"/>
<sequence>MTDPISFSSASPRFALPLLFAGQSQKETTVNEALLAADFLMHPAVEAVVATPPTAPGNGQCWLVGSSPTGAFSGQSDRIAAWSEGGWRFIAPREGMRAYDVTAAAYRHYAGGSWHLIAAPAGPSGGSVIDSQARSAIAAILAALRSTGALS</sequence>
<evidence type="ECO:0000313" key="1">
    <source>
        <dbReference type="EMBL" id="KUR73649.1"/>
    </source>
</evidence>
<dbReference type="Proteomes" id="UP000058012">
    <property type="component" value="Unassembled WGS sequence"/>
</dbReference>
<evidence type="ECO:0000313" key="2">
    <source>
        <dbReference type="Proteomes" id="UP000058012"/>
    </source>
</evidence>
<organism evidence="1 2">
    <name type="scientific">Novosphingobium fuchskuhlense</name>
    <dbReference type="NCBI Taxonomy" id="1117702"/>
    <lineage>
        <taxon>Bacteria</taxon>
        <taxon>Pseudomonadati</taxon>
        <taxon>Pseudomonadota</taxon>
        <taxon>Alphaproteobacteria</taxon>
        <taxon>Sphingomonadales</taxon>
        <taxon>Sphingomonadaceae</taxon>
        <taxon>Novosphingobium</taxon>
    </lineage>
</organism>
<dbReference type="InterPro" id="IPR021251">
    <property type="entry name" value="DUF2793"/>
</dbReference>
<evidence type="ECO:0008006" key="3">
    <source>
        <dbReference type="Google" id="ProtNLM"/>
    </source>
</evidence>
<dbReference type="RefSeq" id="WP_067906164.1">
    <property type="nucleotide sequence ID" value="NZ_KQ954244.1"/>
</dbReference>
<keyword evidence="2" id="KW-1185">Reference proteome</keyword>
<accession>A0A117UZC8</accession>
<name>A0A117UZC8_9SPHN</name>
<protein>
    <recommendedName>
        <fullName evidence="3">DUF2793 domain-containing protein</fullName>
    </recommendedName>
</protein>
<dbReference type="STRING" id="1117702.AQZ52_01375"/>